<keyword evidence="1" id="KW-0812">Transmembrane</keyword>
<organism evidence="2 3">
    <name type="scientific">Reticulomyxa filosa</name>
    <dbReference type="NCBI Taxonomy" id="46433"/>
    <lineage>
        <taxon>Eukaryota</taxon>
        <taxon>Sar</taxon>
        <taxon>Rhizaria</taxon>
        <taxon>Retaria</taxon>
        <taxon>Foraminifera</taxon>
        <taxon>Monothalamids</taxon>
        <taxon>Reticulomyxidae</taxon>
        <taxon>Reticulomyxa</taxon>
    </lineage>
</organism>
<evidence type="ECO:0000256" key="1">
    <source>
        <dbReference type="SAM" id="Phobius"/>
    </source>
</evidence>
<dbReference type="EMBL" id="ASPP01023370">
    <property type="protein sequence ID" value="ETO10590.1"/>
    <property type="molecule type" value="Genomic_DNA"/>
</dbReference>
<feature type="transmembrane region" description="Helical" evidence="1">
    <location>
        <begin position="68"/>
        <end position="94"/>
    </location>
</feature>
<dbReference type="Proteomes" id="UP000023152">
    <property type="component" value="Unassembled WGS sequence"/>
</dbReference>
<reference evidence="2 3" key="1">
    <citation type="journal article" date="2013" name="Curr. Biol.">
        <title>The Genome of the Foraminiferan Reticulomyxa filosa.</title>
        <authorList>
            <person name="Glockner G."/>
            <person name="Hulsmann N."/>
            <person name="Schleicher M."/>
            <person name="Noegel A.A."/>
            <person name="Eichinger L."/>
            <person name="Gallinger C."/>
            <person name="Pawlowski J."/>
            <person name="Sierra R."/>
            <person name="Euteneuer U."/>
            <person name="Pillet L."/>
            <person name="Moustafa A."/>
            <person name="Platzer M."/>
            <person name="Groth M."/>
            <person name="Szafranski K."/>
            <person name="Schliwa M."/>
        </authorList>
    </citation>
    <scope>NUCLEOTIDE SEQUENCE [LARGE SCALE GENOMIC DNA]</scope>
</reference>
<evidence type="ECO:0000313" key="2">
    <source>
        <dbReference type="EMBL" id="ETO10590.1"/>
    </source>
</evidence>
<feature type="non-terminal residue" evidence="2">
    <location>
        <position position="1"/>
    </location>
</feature>
<protein>
    <submittedName>
        <fullName evidence="2">Uncharacterized protein</fullName>
    </submittedName>
</protein>
<accession>X6MC11</accession>
<proteinExistence type="predicted"/>
<evidence type="ECO:0000313" key="3">
    <source>
        <dbReference type="Proteomes" id="UP000023152"/>
    </source>
</evidence>
<gene>
    <name evidence="2" type="ORF">RFI_26787</name>
</gene>
<name>X6MC11_RETFI</name>
<comment type="caution">
    <text evidence="2">The sequence shown here is derived from an EMBL/GenBank/DDBJ whole genome shotgun (WGS) entry which is preliminary data.</text>
</comment>
<keyword evidence="3" id="KW-1185">Reference proteome</keyword>
<keyword evidence="1" id="KW-1133">Transmembrane helix</keyword>
<keyword evidence="1" id="KW-0472">Membrane</keyword>
<sequence length="192" mass="22269">NVLFYELSYYNSGVSYDPYITTTLWKRVKKCLDVENMTQKMLLVWFKIDATSSLSLQCFSNRSTRAQIALFALLINLHLFPCLILLSSSLPLAFSAHLCSHFYSIDASKNIGNFFLQEVETTFFIKKFLKLLREHSKKTFNTDNRHICTKKKNLRVILKKSNIVQHIKKTQLETMLQASPESHLDPIKSNIN</sequence>
<dbReference type="AlphaFoldDB" id="X6MC11"/>